<evidence type="ECO:0000256" key="10">
    <source>
        <dbReference type="ARBA" id="ARBA00022723"/>
    </source>
</evidence>
<evidence type="ECO:0000256" key="4">
    <source>
        <dbReference type="ARBA" id="ARBA00004661"/>
    </source>
</evidence>
<keyword evidence="10 17" id="KW-0479">Metal-binding</keyword>
<dbReference type="HAMAP" id="MF_00110">
    <property type="entry name" value="DHQ_synthase"/>
    <property type="match status" value="1"/>
</dbReference>
<dbReference type="GO" id="GO:0000166">
    <property type="term" value="F:nucleotide binding"/>
    <property type="evidence" value="ECO:0007669"/>
    <property type="project" value="UniProtKB-KW"/>
</dbReference>
<dbReference type="InterPro" id="IPR056179">
    <property type="entry name" value="DHQS_C"/>
</dbReference>
<reference evidence="21 22" key="1">
    <citation type="submission" date="2020-12" db="EMBL/GenBank/DDBJ databases">
        <title>WGS of Thermoactinomyces spp.</title>
        <authorList>
            <person name="Cheng K."/>
        </authorList>
    </citation>
    <scope>NUCLEOTIDE SEQUENCE [LARGE SCALE GENOMIC DNA]</scope>
    <source>
        <strain evidence="22">CICC 10671\DSM 43846</strain>
    </source>
</reference>
<dbReference type="Pfam" id="PF01761">
    <property type="entry name" value="DHQ_synthase"/>
    <property type="match status" value="1"/>
</dbReference>
<keyword evidence="13 17" id="KW-0520">NAD</keyword>
<dbReference type="InterPro" id="IPR030963">
    <property type="entry name" value="DHQ_synth_fam"/>
</dbReference>
<dbReference type="InterPro" id="IPR050071">
    <property type="entry name" value="Dehydroquinate_synthase"/>
</dbReference>
<evidence type="ECO:0000256" key="1">
    <source>
        <dbReference type="ARBA" id="ARBA00001393"/>
    </source>
</evidence>
<dbReference type="GO" id="GO:0005737">
    <property type="term" value="C:cytoplasm"/>
    <property type="evidence" value="ECO:0007669"/>
    <property type="project" value="UniProtKB-SubCell"/>
</dbReference>
<evidence type="ECO:0000259" key="19">
    <source>
        <dbReference type="Pfam" id="PF01761"/>
    </source>
</evidence>
<dbReference type="Gene3D" id="3.40.50.1970">
    <property type="match status" value="1"/>
</dbReference>
<feature type="binding site" evidence="17">
    <location>
        <begin position="171"/>
        <end position="174"/>
    </location>
    <ligand>
        <name>NAD(+)</name>
        <dbReference type="ChEBI" id="CHEBI:57540"/>
    </ligand>
</feature>
<comment type="cofactor">
    <cofactor evidence="17">
        <name>Co(2+)</name>
        <dbReference type="ChEBI" id="CHEBI:48828"/>
    </cofactor>
    <cofactor evidence="17">
        <name>Zn(2+)</name>
        <dbReference type="ChEBI" id="CHEBI:29105"/>
    </cofactor>
    <text evidence="17">Binds 1 divalent metal cation per subunit. Can use either Co(2+) or Zn(2+).</text>
</comment>
<dbReference type="Proteomes" id="UP000633619">
    <property type="component" value="Unassembled WGS sequence"/>
</dbReference>
<comment type="function">
    <text evidence="17">Catalyzes the conversion of 3-deoxy-D-arabino-heptulosonate 7-phosphate (DAHP) to dehydroquinate (DHQ).</text>
</comment>
<dbReference type="PANTHER" id="PTHR43622:SF7">
    <property type="entry name" value="3-DEHYDROQUINATE SYNTHASE, CHLOROPLASTIC"/>
    <property type="match status" value="1"/>
</dbReference>
<keyword evidence="18" id="KW-0472">Membrane</keyword>
<evidence type="ECO:0000313" key="21">
    <source>
        <dbReference type="EMBL" id="MBH8595375.1"/>
    </source>
</evidence>
<dbReference type="RefSeq" id="WP_181732063.1">
    <property type="nucleotide sequence ID" value="NZ_JACEIR010000005.1"/>
</dbReference>
<comment type="catalytic activity">
    <reaction evidence="1 17">
        <text>7-phospho-2-dehydro-3-deoxy-D-arabino-heptonate = 3-dehydroquinate + phosphate</text>
        <dbReference type="Rhea" id="RHEA:21968"/>
        <dbReference type="ChEBI" id="CHEBI:32364"/>
        <dbReference type="ChEBI" id="CHEBI:43474"/>
        <dbReference type="ChEBI" id="CHEBI:58394"/>
        <dbReference type="EC" id="4.2.3.4"/>
    </reaction>
</comment>
<keyword evidence="8 17" id="KW-0963">Cytoplasm</keyword>
<keyword evidence="12 17" id="KW-0862">Zinc</keyword>
<evidence type="ECO:0000256" key="7">
    <source>
        <dbReference type="ARBA" id="ARBA00017684"/>
    </source>
</evidence>
<dbReference type="GO" id="GO:0009073">
    <property type="term" value="P:aromatic amino acid family biosynthetic process"/>
    <property type="evidence" value="ECO:0007669"/>
    <property type="project" value="UniProtKB-KW"/>
</dbReference>
<comment type="pathway">
    <text evidence="4 17">Metabolic intermediate biosynthesis; chorismate biosynthesis; chorismate from D-erythrose 4-phosphate and phosphoenolpyruvate: step 2/7.</text>
</comment>
<evidence type="ECO:0000256" key="13">
    <source>
        <dbReference type="ARBA" id="ARBA00023027"/>
    </source>
</evidence>
<proteinExistence type="inferred from homology"/>
<name>A0A8I1AE03_THEIN</name>
<feature type="transmembrane region" description="Helical" evidence="18">
    <location>
        <begin position="101"/>
        <end position="122"/>
    </location>
</feature>
<evidence type="ECO:0000256" key="16">
    <source>
        <dbReference type="ARBA" id="ARBA00023285"/>
    </source>
</evidence>
<accession>A0A8I1AE03</accession>
<evidence type="ECO:0000256" key="17">
    <source>
        <dbReference type="HAMAP-Rule" id="MF_00110"/>
    </source>
</evidence>
<dbReference type="GO" id="GO:0003856">
    <property type="term" value="F:3-dehydroquinate synthase activity"/>
    <property type="evidence" value="ECO:0007669"/>
    <property type="project" value="UniProtKB-UniRule"/>
</dbReference>
<dbReference type="SUPFAM" id="SSF56796">
    <property type="entry name" value="Dehydroquinate synthase-like"/>
    <property type="match status" value="1"/>
</dbReference>
<keyword evidence="18" id="KW-1133">Transmembrane helix</keyword>
<dbReference type="GO" id="GO:0009423">
    <property type="term" value="P:chorismate biosynthetic process"/>
    <property type="evidence" value="ECO:0007669"/>
    <property type="project" value="UniProtKB-UniRule"/>
</dbReference>
<keyword evidence="14 17" id="KW-0057">Aromatic amino acid biosynthesis</keyword>
<dbReference type="InterPro" id="IPR030960">
    <property type="entry name" value="DHQS/DOIS_N"/>
</dbReference>
<evidence type="ECO:0000256" key="5">
    <source>
        <dbReference type="ARBA" id="ARBA00005412"/>
    </source>
</evidence>
<evidence type="ECO:0000313" key="22">
    <source>
        <dbReference type="Proteomes" id="UP000633619"/>
    </source>
</evidence>
<evidence type="ECO:0000256" key="15">
    <source>
        <dbReference type="ARBA" id="ARBA00023239"/>
    </source>
</evidence>
<feature type="binding site" evidence="17">
    <location>
        <begin position="108"/>
        <end position="112"/>
    </location>
    <ligand>
        <name>NAD(+)</name>
        <dbReference type="ChEBI" id="CHEBI:57540"/>
    </ligand>
</feature>
<dbReference type="Pfam" id="PF24621">
    <property type="entry name" value="DHQS_C"/>
    <property type="match status" value="1"/>
</dbReference>
<evidence type="ECO:0000256" key="6">
    <source>
        <dbReference type="ARBA" id="ARBA00013031"/>
    </source>
</evidence>
<comment type="caution">
    <text evidence="17">Lacks conserved residue(s) required for the propagation of feature annotation.</text>
</comment>
<evidence type="ECO:0000256" key="2">
    <source>
        <dbReference type="ARBA" id="ARBA00001911"/>
    </source>
</evidence>
<dbReference type="PIRSF" id="PIRSF001455">
    <property type="entry name" value="DHQ_synth"/>
    <property type="match status" value="1"/>
</dbReference>
<evidence type="ECO:0000256" key="8">
    <source>
        <dbReference type="ARBA" id="ARBA00022490"/>
    </source>
</evidence>
<feature type="binding site" evidence="17">
    <location>
        <begin position="132"/>
        <end position="133"/>
    </location>
    <ligand>
        <name>NAD(+)</name>
        <dbReference type="ChEBI" id="CHEBI:57540"/>
    </ligand>
</feature>
<evidence type="ECO:0000256" key="12">
    <source>
        <dbReference type="ARBA" id="ARBA00022833"/>
    </source>
</evidence>
<evidence type="ECO:0000256" key="3">
    <source>
        <dbReference type="ARBA" id="ARBA00004496"/>
    </source>
</evidence>
<comment type="cofactor">
    <cofactor evidence="2 17">
        <name>NAD(+)</name>
        <dbReference type="ChEBI" id="CHEBI:57540"/>
    </cofactor>
</comment>
<gene>
    <name evidence="17 21" type="primary">aroB</name>
    <name evidence="21" type="ORF">I8U20_08530</name>
</gene>
<comment type="caution">
    <text evidence="21">The sequence shown here is derived from an EMBL/GenBank/DDBJ whole genome shotgun (WGS) entry which is preliminary data.</text>
</comment>
<dbReference type="CDD" id="cd08195">
    <property type="entry name" value="DHQS"/>
    <property type="match status" value="1"/>
</dbReference>
<sequence length="369" mass="40726">MKTLTVQGKERSYPIYIGNGLLEKVPSFLKQHHIETDCKLMIVTDTHVAPLYAGKLRDALEQAGFQAGISVVEAGEKSKSLQMLEHLTGECLKFGLDRRSVILALGGGVVGDLAGFLAASYMRGIPFVQIPTTLLAHDSSVGGKVAVNHPMGKNYIGAFHQPLMVVFDVACLKTLPAREWRSGMAEVIKHGLIRDASFVEWLDEHRESLDARDHDAMMESVYRGCQIKADVVSQDERETGLRAILNYGHTIGHALEAVSGYQVYTHGEAISIGMNGAAQLSERLLGTNREVIRETGRILKSFGLPVVCTDSWPVASLIGIMKRDKKAQQGKYVFVLARDIGNVEIVRDVPEEEIKRVLQRLLPDREMKP</sequence>
<evidence type="ECO:0000256" key="18">
    <source>
        <dbReference type="SAM" id="Phobius"/>
    </source>
</evidence>
<feature type="domain" description="3-dehydroquinate synthase C-terminal" evidence="20">
    <location>
        <begin position="183"/>
        <end position="327"/>
    </location>
</feature>
<keyword evidence="15 17" id="KW-0456">Lyase</keyword>
<feature type="binding site" evidence="17">
    <location>
        <position position="266"/>
    </location>
    <ligand>
        <name>Zn(2+)</name>
        <dbReference type="ChEBI" id="CHEBI:29105"/>
    </ligand>
</feature>
<protein>
    <recommendedName>
        <fullName evidence="7 17">3-dehydroquinate synthase</fullName>
        <shortName evidence="17">DHQS</shortName>
        <ecNumber evidence="6 17">4.2.3.4</ecNumber>
    </recommendedName>
</protein>
<evidence type="ECO:0000256" key="9">
    <source>
        <dbReference type="ARBA" id="ARBA00022605"/>
    </source>
</evidence>
<feature type="domain" description="3-dehydroquinate synthase N-terminal" evidence="19">
    <location>
        <begin position="71"/>
        <end position="181"/>
    </location>
</feature>
<organism evidence="21 22">
    <name type="scientific">Thermoactinomyces intermedius</name>
    <dbReference type="NCBI Taxonomy" id="2024"/>
    <lineage>
        <taxon>Bacteria</taxon>
        <taxon>Bacillati</taxon>
        <taxon>Bacillota</taxon>
        <taxon>Bacilli</taxon>
        <taxon>Bacillales</taxon>
        <taxon>Thermoactinomycetaceae</taxon>
        <taxon>Thermoactinomyces</taxon>
    </lineage>
</organism>
<comment type="subcellular location">
    <subcellularLocation>
        <location evidence="3 17">Cytoplasm</location>
    </subcellularLocation>
</comment>
<dbReference type="InterPro" id="IPR016037">
    <property type="entry name" value="DHQ_synth_AroB"/>
</dbReference>
<dbReference type="NCBIfam" id="TIGR01357">
    <property type="entry name" value="aroB"/>
    <property type="match status" value="1"/>
</dbReference>
<comment type="similarity">
    <text evidence="5 17">Belongs to the sugar phosphate cyclases superfamily. Dehydroquinate synthase family.</text>
</comment>
<evidence type="ECO:0000256" key="14">
    <source>
        <dbReference type="ARBA" id="ARBA00023141"/>
    </source>
</evidence>
<dbReference type="EC" id="4.2.3.4" evidence="6 17"/>
<dbReference type="UniPathway" id="UPA00053">
    <property type="reaction ID" value="UER00085"/>
</dbReference>
<keyword evidence="16 17" id="KW-0170">Cobalt</keyword>
<dbReference type="AlphaFoldDB" id="A0A8I1AE03"/>
<feature type="binding site" evidence="17">
    <location>
        <position position="153"/>
    </location>
    <ligand>
        <name>NAD(+)</name>
        <dbReference type="ChEBI" id="CHEBI:57540"/>
    </ligand>
</feature>
<feature type="binding site" evidence="17">
    <location>
        <position position="186"/>
    </location>
    <ligand>
        <name>Zn(2+)</name>
        <dbReference type="ChEBI" id="CHEBI:29105"/>
    </ligand>
</feature>
<dbReference type="Gene3D" id="1.20.1090.10">
    <property type="entry name" value="Dehydroquinate synthase-like - alpha domain"/>
    <property type="match status" value="1"/>
</dbReference>
<feature type="binding site" evidence="17">
    <location>
        <position position="249"/>
    </location>
    <ligand>
        <name>Zn(2+)</name>
        <dbReference type="ChEBI" id="CHEBI:29105"/>
    </ligand>
</feature>
<dbReference type="GO" id="GO:0046872">
    <property type="term" value="F:metal ion binding"/>
    <property type="evidence" value="ECO:0007669"/>
    <property type="project" value="UniProtKB-KW"/>
</dbReference>
<keyword evidence="18" id="KW-0812">Transmembrane</keyword>
<dbReference type="FunFam" id="3.40.50.1970:FF:000001">
    <property type="entry name" value="3-dehydroquinate synthase"/>
    <property type="match status" value="1"/>
</dbReference>
<keyword evidence="11 17" id="KW-0547">Nucleotide-binding</keyword>
<keyword evidence="22" id="KW-1185">Reference proteome</keyword>
<evidence type="ECO:0000259" key="20">
    <source>
        <dbReference type="Pfam" id="PF24621"/>
    </source>
</evidence>
<evidence type="ECO:0000256" key="11">
    <source>
        <dbReference type="ARBA" id="ARBA00022741"/>
    </source>
</evidence>
<keyword evidence="9 17" id="KW-0028">Amino-acid biosynthesis</keyword>
<feature type="binding site" evidence="17">
    <location>
        <position position="144"/>
    </location>
    <ligand>
        <name>NAD(+)</name>
        <dbReference type="ChEBI" id="CHEBI:57540"/>
    </ligand>
</feature>
<dbReference type="PANTHER" id="PTHR43622">
    <property type="entry name" value="3-DEHYDROQUINATE SYNTHASE"/>
    <property type="match status" value="1"/>
</dbReference>
<dbReference type="EMBL" id="JAECVW010000004">
    <property type="protein sequence ID" value="MBH8595375.1"/>
    <property type="molecule type" value="Genomic_DNA"/>
</dbReference>
<dbReference type="GO" id="GO:0008652">
    <property type="term" value="P:amino acid biosynthetic process"/>
    <property type="evidence" value="ECO:0007669"/>
    <property type="project" value="UniProtKB-KW"/>
</dbReference>